<dbReference type="Proteomes" id="UP000237105">
    <property type="component" value="Unassembled WGS sequence"/>
</dbReference>
<dbReference type="AlphaFoldDB" id="A0A2P5CS42"/>
<keyword evidence="2" id="KW-1185">Reference proteome</keyword>
<name>A0A2P5CS42_PARAD</name>
<evidence type="ECO:0000313" key="1">
    <source>
        <dbReference type="EMBL" id="PON63851.1"/>
    </source>
</evidence>
<proteinExistence type="predicted"/>
<dbReference type="EMBL" id="JXTB01000100">
    <property type="protein sequence ID" value="PON63851.1"/>
    <property type="molecule type" value="Genomic_DNA"/>
</dbReference>
<evidence type="ECO:0000313" key="2">
    <source>
        <dbReference type="Proteomes" id="UP000237105"/>
    </source>
</evidence>
<sequence>MVIQVKKPSEELKNGLTKAGICTSLGTIRNVCFRFLVEYEYSFKEMLKLVDTRNALLLWRPKRMKIALDKKDLDIGVAYTRRSGEPQLGASSPHCSSGD</sequence>
<protein>
    <submittedName>
        <fullName evidence="1">Uncharacterized protein</fullName>
    </submittedName>
</protein>
<dbReference type="OrthoDB" id="10359317at2759"/>
<organism evidence="1 2">
    <name type="scientific">Parasponia andersonii</name>
    <name type="common">Sponia andersonii</name>
    <dbReference type="NCBI Taxonomy" id="3476"/>
    <lineage>
        <taxon>Eukaryota</taxon>
        <taxon>Viridiplantae</taxon>
        <taxon>Streptophyta</taxon>
        <taxon>Embryophyta</taxon>
        <taxon>Tracheophyta</taxon>
        <taxon>Spermatophyta</taxon>
        <taxon>Magnoliopsida</taxon>
        <taxon>eudicotyledons</taxon>
        <taxon>Gunneridae</taxon>
        <taxon>Pentapetalae</taxon>
        <taxon>rosids</taxon>
        <taxon>fabids</taxon>
        <taxon>Rosales</taxon>
        <taxon>Cannabaceae</taxon>
        <taxon>Parasponia</taxon>
    </lineage>
</organism>
<accession>A0A2P5CS42</accession>
<gene>
    <name evidence="1" type="ORF">PanWU01x14_128280</name>
</gene>
<comment type="caution">
    <text evidence="1">The sequence shown here is derived from an EMBL/GenBank/DDBJ whole genome shotgun (WGS) entry which is preliminary data.</text>
</comment>
<reference evidence="2" key="1">
    <citation type="submission" date="2016-06" db="EMBL/GenBank/DDBJ databases">
        <title>Parallel loss of symbiosis genes in relatives of nitrogen-fixing non-legume Parasponia.</title>
        <authorList>
            <person name="Van Velzen R."/>
            <person name="Holmer R."/>
            <person name="Bu F."/>
            <person name="Rutten L."/>
            <person name="Van Zeijl A."/>
            <person name="Liu W."/>
            <person name="Santuari L."/>
            <person name="Cao Q."/>
            <person name="Sharma T."/>
            <person name="Shen D."/>
            <person name="Roswanjaya Y."/>
            <person name="Wardhani T."/>
            <person name="Kalhor M.S."/>
            <person name="Jansen J."/>
            <person name="Van den Hoogen J."/>
            <person name="Gungor B."/>
            <person name="Hartog M."/>
            <person name="Hontelez J."/>
            <person name="Verver J."/>
            <person name="Yang W.-C."/>
            <person name="Schijlen E."/>
            <person name="Repin R."/>
            <person name="Schilthuizen M."/>
            <person name="Schranz E."/>
            <person name="Heidstra R."/>
            <person name="Miyata K."/>
            <person name="Fedorova E."/>
            <person name="Kohlen W."/>
            <person name="Bisseling T."/>
            <person name="Smit S."/>
            <person name="Geurts R."/>
        </authorList>
    </citation>
    <scope>NUCLEOTIDE SEQUENCE [LARGE SCALE GENOMIC DNA]</scope>
    <source>
        <strain evidence="2">cv. WU1-14</strain>
    </source>
</reference>